<dbReference type="AlphaFoldDB" id="A0A9Q1BHA4"/>
<organism evidence="1 2">
    <name type="scientific">Holothuria leucospilota</name>
    <name type="common">Black long sea cucumber</name>
    <name type="synonym">Mertensiothuria leucospilota</name>
    <dbReference type="NCBI Taxonomy" id="206669"/>
    <lineage>
        <taxon>Eukaryota</taxon>
        <taxon>Metazoa</taxon>
        <taxon>Echinodermata</taxon>
        <taxon>Eleutherozoa</taxon>
        <taxon>Echinozoa</taxon>
        <taxon>Holothuroidea</taxon>
        <taxon>Aspidochirotacea</taxon>
        <taxon>Aspidochirotida</taxon>
        <taxon>Holothuriidae</taxon>
        <taxon>Holothuria</taxon>
    </lineage>
</organism>
<sequence>MPSEIVPNLGVVFDTSLTMMSNISDIQRLQRVQNWAAKIIFGATKYEHASPCLQKLHLLPVKERITFKILVTVFQCLQGTAPRYLSPCFDPYQPPRENRALHIRLNRTNRTFSH</sequence>
<accession>A0A9Q1BHA4</accession>
<dbReference type="OrthoDB" id="5953030at2759"/>
<comment type="caution">
    <text evidence="1">The sequence shown here is derived from an EMBL/GenBank/DDBJ whole genome shotgun (WGS) entry which is preliminary data.</text>
</comment>
<reference evidence="1" key="1">
    <citation type="submission" date="2021-10" db="EMBL/GenBank/DDBJ databases">
        <title>Tropical sea cucumber genome reveals ecological adaptation and Cuvierian tubules defense mechanism.</title>
        <authorList>
            <person name="Chen T."/>
        </authorList>
    </citation>
    <scope>NUCLEOTIDE SEQUENCE</scope>
    <source>
        <strain evidence="1">Nanhai2018</strain>
        <tissue evidence="1">Muscle</tissue>
    </source>
</reference>
<name>A0A9Q1BHA4_HOLLE</name>
<evidence type="ECO:0000313" key="2">
    <source>
        <dbReference type="Proteomes" id="UP001152320"/>
    </source>
</evidence>
<dbReference type="EMBL" id="JAIZAY010000016">
    <property type="protein sequence ID" value="KAJ8026540.1"/>
    <property type="molecule type" value="Genomic_DNA"/>
</dbReference>
<protein>
    <submittedName>
        <fullName evidence="1">Uncharacterized protein</fullName>
    </submittedName>
</protein>
<evidence type="ECO:0000313" key="1">
    <source>
        <dbReference type="EMBL" id="KAJ8026540.1"/>
    </source>
</evidence>
<dbReference type="Proteomes" id="UP001152320">
    <property type="component" value="Chromosome 16"/>
</dbReference>
<proteinExistence type="predicted"/>
<keyword evidence="2" id="KW-1185">Reference proteome</keyword>
<gene>
    <name evidence="1" type="ORF">HOLleu_31397</name>
</gene>